<name>A0ABR7STB7_9ACTN</name>
<proteinExistence type="predicted"/>
<protein>
    <recommendedName>
        <fullName evidence="4">DUF3180 domain-containing protein</fullName>
    </recommendedName>
</protein>
<sequence length="64" mass="6810">MSTAVQRALGAALVVAGLVLVAFFADKEIVWFEGRPLGIVLIVIGVIDIGESVWRGSSRGRRAD</sequence>
<dbReference type="Proteomes" id="UP000642284">
    <property type="component" value="Unassembled WGS sequence"/>
</dbReference>
<reference evidence="2 3" key="1">
    <citation type="submission" date="2020-08" db="EMBL/GenBank/DDBJ databases">
        <title>Genemic of Streptomyces polyaspartic.</title>
        <authorList>
            <person name="Liu W."/>
        </authorList>
    </citation>
    <scope>NUCLEOTIDE SEQUENCE [LARGE SCALE GENOMIC DNA]</scope>
    <source>
        <strain evidence="2 3">TRM66268-LWL</strain>
    </source>
</reference>
<evidence type="ECO:0000256" key="1">
    <source>
        <dbReference type="SAM" id="Phobius"/>
    </source>
</evidence>
<keyword evidence="3" id="KW-1185">Reference proteome</keyword>
<evidence type="ECO:0000313" key="2">
    <source>
        <dbReference type="EMBL" id="MBC9718714.1"/>
    </source>
</evidence>
<keyword evidence="1" id="KW-0472">Membrane</keyword>
<organism evidence="2 3">
    <name type="scientific">Streptomyces polyasparticus</name>
    <dbReference type="NCBI Taxonomy" id="2767826"/>
    <lineage>
        <taxon>Bacteria</taxon>
        <taxon>Bacillati</taxon>
        <taxon>Actinomycetota</taxon>
        <taxon>Actinomycetes</taxon>
        <taxon>Kitasatosporales</taxon>
        <taxon>Streptomycetaceae</taxon>
        <taxon>Streptomyces</taxon>
    </lineage>
</organism>
<keyword evidence="1" id="KW-0812">Transmembrane</keyword>
<evidence type="ECO:0000313" key="3">
    <source>
        <dbReference type="Proteomes" id="UP000642284"/>
    </source>
</evidence>
<comment type="caution">
    <text evidence="2">The sequence shown here is derived from an EMBL/GenBank/DDBJ whole genome shotgun (WGS) entry which is preliminary data.</text>
</comment>
<feature type="transmembrane region" description="Helical" evidence="1">
    <location>
        <begin position="35"/>
        <end position="54"/>
    </location>
</feature>
<accession>A0ABR7STB7</accession>
<gene>
    <name evidence="2" type="ORF">H9Y04_39930</name>
</gene>
<dbReference type="RefSeq" id="WP_187819145.1">
    <property type="nucleotide sequence ID" value="NZ_JACTVJ010000029.1"/>
</dbReference>
<keyword evidence="1" id="KW-1133">Transmembrane helix</keyword>
<evidence type="ECO:0008006" key="4">
    <source>
        <dbReference type="Google" id="ProtNLM"/>
    </source>
</evidence>
<dbReference type="EMBL" id="JACTVJ010000029">
    <property type="protein sequence ID" value="MBC9718714.1"/>
    <property type="molecule type" value="Genomic_DNA"/>
</dbReference>